<gene>
    <name evidence="2" type="ORF">CDL12_06154</name>
</gene>
<proteinExistence type="predicted"/>
<name>A0A2G9HUL7_9LAMI</name>
<feature type="region of interest" description="Disordered" evidence="1">
    <location>
        <begin position="1"/>
        <end position="26"/>
    </location>
</feature>
<evidence type="ECO:0008006" key="4">
    <source>
        <dbReference type="Google" id="ProtNLM"/>
    </source>
</evidence>
<evidence type="ECO:0000313" key="3">
    <source>
        <dbReference type="Proteomes" id="UP000231279"/>
    </source>
</evidence>
<evidence type="ECO:0000313" key="2">
    <source>
        <dbReference type="EMBL" id="PIN21153.1"/>
    </source>
</evidence>
<dbReference type="EMBL" id="NKXS01000997">
    <property type="protein sequence ID" value="PIN21153.1"/>
    <property type="molecule type" value="Genomic_DNA"/>
</dbReference>
<feature type="compositionally biased region" description="Polar residues" evidence="1">
    <location>
        <begin position="227"/>
        <end position="239"/>
    </location>
</feature>
<accession>A0A2G9HUL7</accession>
<dbReference type="PANTHER" id="PTHR34682:SF1">
    <property type="entry name" value="PROTEIN METABOLIC NETWORK MODULATOR 1"/>
    <property type="match status" value="1"/>
</dbReference>
<dbReference type="AlphaFoldDB" id="A0A2G9HUL7"/>
<organism evidence="2 3">
    <name type="scientific">Handroanthus impetiginosus</name>
    <dbReference type="NCBI Taxonomy" id="429701"/>
    <lineage>
        <taxon>Eukaryota</taxon>
        <taxon>Viridiplantae</taxon>
        <taxon>Streptophyta</taxon>
        <taxon>Embryophyta</taxon>
        <taxon>Tracheophyta</taxon>
        <taxon>Spermatophyta</taxon>
        <taxon>Magnoliopsida</taxon>
        <taxon>eudicotyledons</taxon>
        <taxon>Gunneridae</taxon>
        <taxon>Pentapetalae</taxon>
        <taxon>asterids</taxon>
        <taxon>lamiids</taxon>
        <taxon>Lamiales</taxon>
        <taxon>Bignoniaceae</taxon>
        <taxon>Crescentiina</taxon>
        <taxon>Tabebuia alliance</taxon>
        <taxon>Handroanthus</taxon>
    </lineage>
</organism>
<reference evidence="3" key="1">
    <citation type="journal article" date="2018" name="Gigascience">
        <title>Genome assembly of the Pink Ipe (Handroanthus impetiginosus, Bignoniaceae), a highly valued, ecologically keystone Neotropical timber forest tree.</title>
        <authorList>
            <person name="Silva-Junior O.B."/>
            <person name="Grattapaglia D."/>
            <person name="Novaes E."/>
            <person name="Collevatti R.G."/>
        </authorList>
    </citation>
    <scope>NUCLEOTIDE SEQUENCE [LARGE SCALE GENOMIC DNA]</scope>
    <source>
        <strain evidence="3">cv. UFG-1</strain>
    </source>
</reference>
<comment type="caution">
    <text evidence="2">The sequence shown here is derived from an EMBL/GenBank/DDBJ whole genome shotgun (WGS) entry which is preliminary data.</text>
</comment>
<sequence>MTDVSVSLLPKRKRGRPRKDGNLSRVGTFPENRAFMKTQHISPIPNDVKKTQEEVNPKDGSTTDGMVGSMIYGVIEGSFDAGYLISVRIGNNDTPYRGVVFQPRKFIPVSAANDVAPQAKMCQRREIPVPAYDDLSRISAFSPQPENVTFQSLPASKQPVFRPVSPSVPLQATPYSLNTFNMPHETIMMGNSSSSNVEIVGVDKRTGSLRMVEQDDVMQAYEISTLSKGSPNNTATTSLADKESINQKPPQVHGKAVESGDAPSMVAHEGSSMELHHSFVEHMPQLAFGIQHSEMVCREMEHQKEFAHSGPQNSTIELQSVPRAPLYFNEMRSPDVNFHEYHFTNQGSQESRCLGPKFHPDEFVDSISKSPNLKLDLSSTIHQKRPQASDSCLGKNYLGYHQALVTGNPLLLPPDLIGDHTEFILQKPRSPPNQKTPRETCNSEVESRAGAHAQAAGSPSAPYKLELATPTGQPAKQMAPAGCITDMDFVLSDVVQTADSHGHRSNISETKHRWSE</sequence>
<dbReference type="STRING" id="429701.A0A2G9HUL7"/>
<dbReference type="Proteomes" id="UP000231279">
    <property type="component" value="Unassembled WGS sequence"/>
</dbReference>
<dbReference type="OrthoDB" id="1919336at2759"/>
<evidence type="ECO:0000256" key="1">
    <source>
        <dbReference type="SAM" id="MobiDB-lite"/>
    </source>
</evidence>
<dbReference type="PANTHER" id="PTHR34682">
    <property type="entry name" value="AT HOOK MOTIF-CONTAINING PROTEIN"/>
    <property type="match status" value="1"/>
</dbReference>
<keyword evidence="3" id="KW-1185">Reference proteome</keyword>
<protein>
    <recommendedName>
        <fullName evidence="4">AT hook motif-containing protein</fullName>
    </recommendedName>
</protein>
<feature type="region of interest" description="Disordered" evidence="1">
    <location>
        <begin position="227"/>
        <end position="258"/>
    </location>
</feature>
<feature type="region of interest" description="Disordered" evidence="1">
    <location>
        <begin position="446"/>
        <end position="467"/>
    </location>
</feature>
<dbReference type="InterPro" id="IPR045881">
    <property type="entry name" value="MNM1-like"/>
</dbReference>